<evidence type="ECO:0000313" key="4">
    <source>
        <dbReference type="Proteomes" id="UP000622707"/>
    </source>
</evidence>
<dbReference type="RefSeq" id="WP_201690496.1">
    <property type="nucleotide sequence ID" value="NZ_JAEQND010000008.1"/>
</dbReference>
<evidence type="ECO:0000256" key="1">
    <source>
        <dbReference type="ARBA" id="ARBA00038310"/>
    </source>
</evidence>
<comment type="caution">
    <text evidence="3">The sequence shown here is derived from an EMBL/GenBank/DDBJ whole genome shotgun (WGS) entry which is preliminary data.</text>
</comment>
<dbReference type="PANTHER" id="PTHR43569:SF1">
    <property type="entry name" value="BLL3371 PROTEIN"/>
    <property type="match status" value="1"/>
</dbReference>
<dbReference type="SUPFAM" id="SSF51556">
    <property type="entry name" value="Metallo-dependent hydrolases"/>
    <property type="match status" value="1"/>
</dbReference>
<sequence>MLALIDTHHHFYDPQAHYYPWLNDAGFPPHRYGDHAALKRPYLPADYARDTAGVNLLGSVHVEADWDPKDPVGEMRFIASLRQQCDLPSVAIGQAWLHQPDAASTLEQLAAFAFVRGIRQKPRANAAPGGPPGGMTDAAWLQGYARLQPLGLHYELQTPFWHLHEAVRVATDFPDTRIVINHAGMPSDRSEEGLRAWRTALAAVAAQPNVAIKISGIGEAGYRWRPDANRRIVCEVIELFGVDRCMFGSNYPVDSLCAPFQSIFENFATYVADFSAQERAQLFVENARRIYRIPAQRIEQQQG</sequence>
<dbReference type="InterPro" id="IPR032466">
    <property type="entry name" value="Metal_Hydrolase"/>
</dbReference>
<feature type="domain" description="Amidohydrolase-related" evidence="2">
    <location>
        <begin position="5"/>
        <end position="293"/>
    </location>
</feature>
<comment type="similarity">
    <text evidence="1">Belongs to the metallo-dependent hydrolases superfamily.</text>
</comment>
<dbReference type="PANTHER" id="PTHR43569">
    <property type="entry name" value="AMIDOHYDROLASE"/>
    <property type="match status" value="1"/>
</dbReference>
<dbReference type="InterPro" id="IPR006680">
    <property type="entry name" value="Amidohydro-rel"/>
</dbReference>
<keyword evidence="4" id="KW-1185">Reference proteome</keyword>
<proteinExistence type="inferred from homology"/>
<name>A0ABS1JQ52_9BURK</name>
<dbReference type="Pfam" id="PF04909">
    <property type="entry name" value="Amidohydro_2"/>
    <property type="match status" value="1"/>
</dbReference>
<reference evidence="3 4" key="1">
    <citation type="journal article" date="2017" name="Int. J. Syst. Evol. Microbiol.">
        <title>Ramlibacter alkalitolerans sp. nov., alkali-tolerant bacterium isolated from soil of ginseng.</title>
        <authorList>
            <person name="Lee D.H."/>
            <person name="Cha C.J."/>
        </authorList>
    </citation>
    <scope>NUCLEOTIDE SEQUENCE [LARGE SCALE GENOMIC DNA]</scope>
    <source>
        <strain evidence="3 4">KACC 19305</strain>
    </source>
</reference>
<dbReference type="Gene3D" id="3.20.20.140">
    <property type="entry name" value="Metal-dependent hydrolases"/>
    <property type="match status" value="1"/>
</dbReference>
<dbReference type="Proteomes" id="UP000622707">
    <property type="component" value="Unassembled WGS sequence"/>
</dbReference>
<dbReference type="InterPro" id="IPR052350">
    <property type="entry name" value="Metallo-dep_Lactonases"/>
</dbReference>
<accession>A0ABS1JQ52</accession>
<evidence type="ECO:0000313" key="3">
    <source>
        <dbReference type="EMBL" id="MBL0426377.1"/>
    </source>
</evidence>
<protein>
    <submittedName>
        <fullName evidence="3">Amidohydrolase family protein</fullName>
    </submittedName>
</protein>
<organism evidence="3 4">
    <name type="scientific">Ramlibacter alkalitolerans</name>
    <dbReference type="NCBI Taxonomy" id="2039631"/>
    <lineage>
        <taxon>Bacteria</taxon>
        <taxon>Pseudomonadati</taxon>
        <taxon>Pseudomonadota</taxon>
        <taxon>Betaproteobacteria</taxon>
        <taxon>Burkholderiales</taxon>
        <taxon>Comamonadaceae</taxon>
        <taxon>Ramlibacter</taxon>
    </lineage>
</organism>
<gene>
    <name evidence="3" type="ORF">JI746_14790</name>
</gene>
<evidence type="ECO:0000259" key="2">
    <source>
        <dbReference type="Pfam" id="PF04909"/>
    </source>
</evidence>
<dbReference type="EMBL" id="JAEQND010000008">
    <property type="protein sequence ID" value="MBL0426377.1"/>
    <property type="molecule type" value="Genomic_DNA"/>
</dbReference>